<comment type="caution">
    <text evidence="1">The sequence shown here is derived from an EMBL/GenBank/DDBJ whole genome shotgun (WGS) entry which is preliminary data.</text>
</comment>
<evidence type="ECO:0000313" key="2">
    <source>
        <dbReference type="Proteomes" id="UP000288603"/>
    </source>
</evidence>
<dbReference type="InterPro" id="IPR045384">
    <property type="entry name" value="DUF6527"/>
</dbReference>
<keyword evidence="2" id="KW-1185">Reference proteome</keyword>
<evidence type="ECO:0000313" key="1">
    <source>
        <dbReference type="EMBL" id="RWZ67855.1"/>
    </source>
</evidence>
<dbReference type="Proteomes" id="UP000288603">
    <property type="component" value="Unassembled WGS sequence"/>
</dbReference>
<sequence length="131" mass="14614">MSRRLEVDHRFVEELPAALKPGLVYISGTHNIAAHLCCCGCNEEIVTPLGKAGWTLHYDGQVTLSPSIGNGALACSSHYIIRESRIRWLSDMTESQHARAHARDHAAAQELNATQEPWLARALKVIFNWVR</sequence>
<dbReference type="RefSeq" id="WP_128497070.1">
    <property type="nucleotide sequence ID" value="NZ_RZNC01000001.1"/>
</dbReference>
<dbReference type="Pfam" id="PF20137">
    <property type="entry name" value="BubE"/>
    <property type="match status" value="1"/>
</dbReference>
<reference evidence="1 2" key="1">
    <citation type="submission" date="2018-12" db="EMBL/GenBank/DDBJ databases">
        <authorList>
            <person name="Li F."/>
        </authorList>
    </citation>
    <scope>NUCLEOTIDE SEQUENCE [LARGE SCALE GENOMIC DNA]</scope>
    <source>
        <strain evidence="1 2">8H24J-4-2</strain>
    </source>
</reference>
<dbReference type="EMBL" id="RZNC01000001">
    <property type="protein sequence ID" value="RWZ67855.1"/>
    <property type="molecule type" value="Genomic_DNA"/>
</dbReference>
<protein>
    <submittedName>
        <fullName evidence="1">Uncharacterized protein</fullName>
    </submittedName>
</protein>
<proteinExistence type="predicted"/>
<dbReference type="OrthoDB" id="3788717at2"/>
<organism evidence="1 2">
    <name type="scientific">Labedella populi</name>
    <dbReference type="NCBI Taxonomy" id="2498850"/>
    <lineage>
        <taxon>Bacteria</taxon>
        <taxon>Bacillati</taxon>
        <taxon>Actinomycetota</taxon>
        <taxon>Actinomycetes</taxon>
        <taxon>Micrococcales</taxon>
        <taxon>Microbacteriaceae</taxon>
        <taxon>Labedella</taxon>
    </lineage>
</organism>
<gene>
    <name evidence="1" type="ORF">ELQ92_00860</name>
</gene>
<name>A0A444QE71_9MICO</name>
<accession>A0A444QE71</accession>
<dbReference type="AlphaFoldDB" id="A0A444QE71"/>